<comment type="cofactor">
    <cofactor evidence="15">
        <name>Mg(2+)</name>
        <dbReference type="ChEBI" id="CHEBI:18420"/>
    </cofactor>
</comment>
<dbReference type="SUPFAM" id="SSF53623">
    <property type="entry name" value="MurD-like peptide ligases, catalytic domain"/>
    <property type="match status" value="1"/>
</dbReference>
<comment type="caution">
    <text evidence="15">Lacks conserved residue(s) required for the propagation of feature annotation.</text>
</comment>
<dbReference type="HAMAP" id="MF_00208">
    <property type="entry name" value="MurE"/>
    <property type="match status" value="1"/>
</dbReference>
<dbReference type="STRING" id="1385514.N782_05880"/>
<feature type="modified residue" description="N6-carboxylysine" evidence="15">
    <location>
        <position position="218"/>
    </location>
</feature>
<keyword evidence="7 15" id="KW-0961">Cell wall biogenesis/degradation</keyword>
<keyword evidence="6 15" id="KW-0131">Cell cycle</keyword>
<dbReference type="GO" id="GO:0005737">
    <property type="term" value="C:cytoplasm"/>
    <property type="evidence" value="ECO:0007669"/>
    <property type="project" value="UniProtKB-SubCell"/>
</dbReference>
<evidence type="ECO:0000256" key="15">
    <source>
        <dbReference type="HAMAP-Rule" id="MF_00208"/>
    </source>
</evidence>
<comment type="pathway">
    <text evidence="1 15 16">Cell wall biogenesis; peptidoglycan biosynthesis.</text>
</comment>
<feature type="domain" description="Mur ligase central" evidence="19">
    <location>
        <begin position="107"/>
        <end position="312"/>
    </location>
</feature>
<evidence type="ECO:0000259" key="18">
    <source>
        <dbReference type="Pfam" id="PF02875"/>
    </source>
</evidence>
<dbReference type="GO" id="GO:0005524">
    <property type="term" value="F:ATP binding"/>
    <property type="evidence" value="ECO:0007669"/>
    <property type="project" value="UniProtKB-UniRule"/>
</dbReference>
<feature type="domain" description="Mur ligase C-terminal" evidence="18">
    <location>
        <begin position="334"/>
        <end position="459"/>
    </location>
</feature>
<dbReference type="NCBIfam" id="NF001126">
    <property type="entry name" value="PRK00139.1-4"/>
    <property type="match status" value="1"/>
</dbReference>
<dbReference type="Proteomes" id="UP000030147">
    <property type="component" value="Unassembled WGS sequence"/>
</dbReference>
<dbReference type="GO" id="GO:0008360">
    <property type="term" value="P:regulation of cell shape"/>
    <property type="evidence" value="ECO:0007669"/>
    <property type="project" value="UniProtKB-KW"/>
</dbReference>
<feature type="binding site" evidence="15">
    <location>
        <position position="383"/>
    </location>
    <ligand>
        <name>meso-2,6-diaminopimelate</name>
        <dbReference type="ChEBI" id="CHEBI:57791"/>
    </ligand>
</feature>
<evidence type="ECO:0000313" key="20">
    <source>
        <dbReference type="EMBL" id="KGP72433.1"/>
    </source>
</evidence>
<feature type="binding site" evidence="15">
    <location>
        <position position="150"/>
    </location>
    <ligand>
        <name>UDP-N-acetyl-alpha-D-muramoyl-L-alanyl-D-glutamate</name>
        <dbReference type="ChEBI" id="CHEBI:83900"/>
    </ligand>
</feature>
<comment type="function">
    <text evidence="9 15">Catalyzes the addition of meso-diaminopimelic acid to the nucleotide precursor UDP-N-acetylmuramoyl-L-alanyl-D-glutamate (UMAG) in the biosynthesis of bacterial cell-wall peptidoglycan.</text>
</comment>
<dbReference type="PANTHER" id="PTHR23135:SF4">
    <property type="entry name" value="UDP-N-ACETYLMURAMOYL-L-ALANYL-D-GLUTAMATE--2,6-DIAMINOPIMELATE LIGASE MURE HOMOLOG, CHLOROPLASTIC"/>
    <property type="match status" value="1"/>
</dbReference>
<dbReference type="Pfam" id="PF01225">
    <property type="entry name" value="Mur_ligase"/>
    <property type="match status" value="1"/>
</dbReference>
<comment type="catalytic activity">
    <reaction evidence="8 15">
        <text>UDP-N-acetyl-alpha-D-muramoyl-L-alanyl-D-glutamate + meso-2,6-diaminopimelate + ATP = UDP-N-acetyl-alpha-D-muramoyl-L-alanyl-gamma-D-glutamyl-meso-2,6-diaminopimelate + ADP + phosphate + H(+)</text>
        <dbReference type="Rhea" id="RHEA:23676"/>
        <dbReference type="ChEBI" id="CHEBI:15378"/>
        <dbReference type="ChEBI" id="CHEBI:30616"/>
        <dbReference type="ChEBI" id="CHEBI:43474"/>
        <dbReference type="ChEBI" id="CHEBI:57791"/>
        <dbReference type="ChEBI" id="CHEBI:83900"/>
        <dbReference type="ChEBI" id="CHEBI:83905"/>
        <dbReference type="ChEBI" id="CHEBI:456216"/>
        <dbReference type="EC" id="6.3.2.13"/>
    </reaction>
</comment>
<dbReference type="Gene3D" id="3.90.190.20">
    <property type="entry name" value="Mur ligase, C-terminal domain"/>
    <property type="match status" value="1"/>
</dbReference>
<keyword evidence="3 15" id="KW-0132">Cell division</keyword>
<dbReference type="GO" id="GO:0000287">
    <property type="term" value="F:magnesium ion binding"/>
    <property type="evidence" value="ECO:0007669"/>
    <property type="project" value="UniProtKB-UniRule"/>
</dbReference>
<dbReference type="GO" id="GO:0009252">
    <property type="term" value="P:peptidoglycan biosynthetic process"/>
    <property type="evidence" value="ECO:0007669"/>
    <property type="project" value="UniProtKB-UniRule"/>
</dbReference>
<dbReference type="GO" id="GO:0008765">
    <property type="term" value="F:UDP-N-acetylmuramoylalanyl-D-glutamate-2,6-diaminopimelate ligase activity"/>
    <property type="evidence" value="ECO:0007669"/>
    <property type="project" value="UniProtKB-UniRule"/>
</dbReference>
<dbReference type="InterPro" id="IPR013221">
    <property type="entry name" value="Mur_ligase_cen"/>
</dbReference>
<organism evidence="20 21">
    <name type="scientific">Pontibacillus yanchengensis Y32</name>
    <dbReference type="NCBI Taxonomy" id="1385514"/>
    <lineage>
        <taxon>Bacteria</taxon>
        <taxon>Bacillati</taxon>
        <taxon>Bacillota</taxon>
        <taxon>Bacilli</taxon>
        <taxon>Bacillales</taxon>
        <taxon>Bacillaceae</taxon>
        <taxon>Pontibacillus</taxon>
    </lineage>
</organism>
<evidence type="ECO:0000256" key="3">
    <source>
        <dbReference type="ARBA" id="ARBA00022618"/>
    </source>
</evidence>
<dbReference type="SUPFAM" id="SSF53244">
    <property type="entry name" value="MurD-like peptide ligases, peptide-binding domain"/>
    <property type="match status" value="1"/>
</dbReference>
<evidence type="ECO:0000256" key="11">
    <source>
        <dbReference type="ARBA" id="ARBA00072883"/>
    </source>
</evidence>
<dbReference type="AlphaFoldDB" id="A0A0A2TDE3"/>
<keyword evidence="4 15" id="KW-0133">Cell shape</keyword>
<dbReference type="GO" id="GO:0071555">
    <property type="term" value="P:cell wall organization"/>
    <property type="evidence" value="ECO:0007669"/>
    <property type="project" value="UniProtKB-KW"/>
</dbReference>
<keyword evidence="15" id="KW-0547">Nucleotide-binding</keyword>
<dbReference type="UniPathway" id="UPA00219"/>
<name>A0A0A2TDE3_9BACI</name>
<evidence type="ECO:0000256" key="13">
    <source>
        <dbReference type="ARBA" id="ARBA00076158"/>
    </source>
</evidence>
<dbReference type="InterPro" id="IPR036565">
    <property type="entry name" value="Mur-like_cat_sf"/>
</dbReference>
<dbReference type="RefSeq" id="WP_036819995.1">
    <property type="nucleotide sequence ID" value="NZ_AVBF01000030.1"/>
</dbReference>
<comment type="subcellular location">
    <subcellularLocation>
        <location evidence="15 16">Cytoplasm</location>
    </subcellularLocation>
</comment>
<dbReference type="NCBIfam" id="NF001124">
    <property type="entry name" value="PRK00139.1-2"/>
    <property type="match status" value="1"/>
</dbReference>
<dbReference type="EMBL" id="AVBF01000030">
    <property type="protein sequence ID" value="KGP72433.1"/>
    <property type="molecule type" value="Genomic_DNA"/>
</dbReference>
<feature type="domain" description="Mur ligase N-terminal catalytic" evidence="17">
    <location>
        <begin position="24"/>
        <end position="82"/>
    </location>
</feature>
<feature type="binding site" evidence="15">
    <location>
        <begin position="109"/>
        <end position="115"/>
    </location>
    <ligand>
        <name>ATP</name>
        <dbReference type="ChEBI" id="CHEBI:30616"/>
    </ligand>
</feature>
<dbReference type="InterPro" id="IPR035911">
    <property type="entry name" value="MurE/MurF_N"/>
</dbReference>
<dbReference type="SUPFAM" id="SSF63418">
    <property type="entry name" value="MurE/MurF N-terminal domain"/>
    <property type="match status" value="1"/>
</dbReference>
<evidence type="ECO:0000259" key="19">
    <source>
        <dbReference type="Pfam" id="PF08245"/>
    </source>
</evidence>
<dbReference type="InterPro" id="IPR000713">
    <property type="entry name" value="Mur_ligase_N"/>
</dbReference>
<comment type="similarity">
    <text evidence="2 15">Belongs to the MurCDEF family. MurE subfamily.</text>
</comment>
<gene>
    <name evidence="15" type="primary">murE</name>
    <name evidence="20" type="ORF">N782_05880</name>
</gene>
<evidence type="ECO:0000256" key="14">
    <source>
        <dbReference type="ARBA" id="ARBA00081560"/>
    </source>
</evidence>
<dbReference type="InterPro" id="IPR005761">
    <property type="entry name" value="UDP-N-AcMur-Glu-dNH2Pim_ligase"/>
</dbReference>
<dbReference type="Pfam" id="PF08245">
    <property type="entry name" value="Mur_ligase_M"/>
    <property type="match status" value="1"/>
</dbReference>
<dbReference type="PANTHER" id="PTHR23135">
    <property type="entry name" value="MUR LIGASE FAMILY MEMBER"/>
    <property type="match status" value="1"/>
</dbReference>
<dbReference type="OrthoDB" id="9800958at2"/>
<dbReference type="EC" id="6.3.2.13" evidence="10 15"/>
<protein>
    <recommendedName>
        <fullName evidence="11 15">UDP-N-acetylmuramoyl-L-alanyl-D-glutamate--2,6-diaminopimelate ligase</fullName>
        <ecNumber evidence="10 15">6.3.2.13</ecNumber>
    </recommendedName>
    <alternativeName>
        <fullName evidence="12 15">Meso-A2pm-adding enzyme</fullName>
    </alternativeName>
    <alternativeName>
        <fullName evidence="13 15">Meso-diaminopimelate-adding enzyme</fullName>
    </alternativeName>
    <alternativeName>
        <fullName evidence="14 15">UDP-MurNAc-L-Ala-D-Glu:meso-diaminopimelate ligase</fullName>
    </alternativeName>
    <alternativeName>
        <fullName evidence="15">UDP-MurNAc-tripeptide synthetase</fullName>
    </alternativeName>
    <alternativeName>
        <fullName evidence="15">UDP-N-acetylmuramyl-tripeptide synthetase</fullName>
    </alternativeName>
</protein>
<evidence type="ECO:0000256" key="1">
    <source>
        <dbReference type="ARBA" id="ARBA00004752"/>
    </source>
</evidence>
<keyword evidence="5 15" id="KW-0573">Peptidoglycan synthesis</keyword>
<feature type="binding site" evidence="15">
    <location>
        <position position="461"/>
    </location>
    <ligand>
        <name>meso-2,6-diaminopimelate</name>
        <dbReference type="ChEBI" id="CHEBI:57791"/>
    </ligand>
</feature>
<comment type="caution">
    <text evidence="20">The sequence shown here is derived from an EMBL/GenBank/DDBJ whole genome shotgun (WGS) entry which is preliminary data.</text>
</comment>
<comment type="PTM">
    <text evidence="15">Carboxylation is probably crucial for Mg(2+) binding and, consequently, for the gamma-phosphate positioning of ATP.</text>
</comment>
<accession>A0A0A2TDE3</accession>
<dbReference type="InterPro" id="IPR004101">
    <property type="entry name" value="Mur_ligase_C"/>
</dbReference>
<dbReference type="FunFam" id="3.90.190.20:FF:000006">
    <property type="entry name" value="UDP-N-acetylmuramoyl-L-alanyl-D-glutamate--2,6-diaminopimelate ligase"/>
    <property type="match status" value="1"/>
</dbReference>
<keyword evidence="21" id="KW-1185">Reference proteome</keyword>
<evidence type="ECO:0000256" key="12">
    <source>
        <dbReference type="ARBA" id="ARBA00075482"/>
    </source>
</evidence>
<evidence type="ECO:0000256" key="4">
    <source>
        <dbReference type="ARBA" id="ARBA00022960"/>
    </source>
</evidence>
<evidence type="ECO:0000313" key="21">
    <source>
        <dbReference type="Proteomes" id="UP000030147"/>
    </source>
</evidence>
<keyword evidence="15" id="KW-0460">Magnesium</keyword>
<feature type="binding site" evidence="15">
    <location>
        <position position="457"/>
    </location>
    <ligand>
        <name>meso-2,6-diaminopimelate</name>
        <dbReference type="ChEBI" id="CHEBI:57791"/>
    </ligand>
</feature>
<dbReference type="eggNOG" id="COG0769">
    <property type="taxonomic scope" value="Bacteria"/>
</dbReference>
<evidence type="ECO:0000256" key="10">
    <source>
        <dbReference type="ARBA" id="ARBA00066633"/>
    </source>
</evidence>
<feature type="binding site" evidence="15">
    <location>
        <position position="178"/>
    </location>
    <ligand>
        <name>UDP-N-acetyl-alpha-D-muramoyl-L-alanyl-D-glutamate</name>
        <dbReference type="ChEBI" id="CHEBI:83900"/>
    </ligand>
</feature>
<keyword evidence="15" id="KW-0067">ATP-binding</keyword>
<evidence type="ECO:0000256" key="5">
    <source>
        <dbReference type="ARBA" id="ARBA00022984"/>
    </source>
</evidence>
<keyword evidence="15" id="KW-0963">Cytoplasm</keyword>
<evidence type="ECO:0000256" key="7">
    <source>
        <dbReference type="ARBA" id="ARBA00023316"/>
    </source>
</evidence>
<dbReference type="Pfam" id="PF02875">
    <property type="entry name" value="Mur_ligase_C"/>
    <property type="match status" value="1"/>
</dbReference>
<feature type="binding site" evidence="15">
    <location>
        <position position="31"/>
    </location>
    <ligand>
        <name>UDP-N-acetyl-alpha-D-muramoyl-L-alanyl-D-glutamate</name>
        <dbReference type="ChEBI" id="CHEBI:83900"/>
    </ligand>
</feature>
<feature type="binding site" evidence="15">
    <location>
        <position position="186"/>
    </location>
    <ligand>
        <name>UDP-N-acetyl-alpha-D-muramoyl-L-alanyl-D-glutamate</name>
        <dbReference type="ChEBI" id="CHEBI:83900"/>
    </ligand>
</feature>
<dbReference type="GO" id="GO:0051301">
    <property type="term" value="P:cell division"/>
    <property type="evidence" value="ECO:0007669"/>
    <property type="project" value="UniProtKB-KW"/>
</dbReference>
<proteinExistence type="inferred from homology"/>
<evidence type="ECO:0000259" key="17">
    <source>
        <dbReference type="Pfam" id="PF01225"/>
    </source>
</evidence>
<reference evidence="20 21" key="1">
    <citation type="journal article" date="2015" name="Stand. Genomic Sci.">
        <title>High quality draft genome sequence of the moderately halophilic bacterium Pontibacillus yanchengensis Y32(T) and comparison among Pontibacillus genomes.</title>
        <authorList>
            <person name="Huang J."/>
            <person name="Qiao Z.X."/>
            <person name="Tang J.W."/>
            <person name="Wang G."/>
        </authorList>
    </citation>
    <scope>NUCLEOTIDE SEQUENCE [LARGE SCALE GENOMIC DNA]</scope>
    <source>
        <strain evidence="20 21">Y32</strain>
    </source>
</reference>
<sequence length="488" mass="53882">MKLTNLIKALRVYRTTKSIEHIDVTGLEMDSRAVQRGNVFICINGYTVDGHDFAKQAEEKGATAIVAERPLPVSIPVIIVNDSQRAMSKLANHYFNNPTQQFRLIGVTGTNGKTTTSYLIDSIFQTSQQQTGLIGTIQMKIGNEEYEVKNTTPDSLFLQKNFAKMAEQKVDTAVMEVSSHALDLGRVHGCDFDVAVFTNLSQDHLDFHKDMDDYLRAKSLLFSQLGNAYKSNVKYAVLNQDDPHYTSLMKSTAQEVITYGIDSHADITAQQLYVTAQGTTFMLTTPDGEIEVKSSLIGRFSVYNMLAAASAAWISGISLETIKQAFENTPGVSGRFEPILSGQDFGVIVDYAHTPDSLENVLQTIKSFATKRIFVVVGCGGDRDKKKRPLMAQVAVKYADQAIFTSDNPRSEDPASIIADMEAGVEEGSYIVIQDRKEAIHKAIEQADSSDVVLIAGKGHETYQEINGQTLHFDDREVARESILAHNQ</sequence>
<keyword evidence="15 20" id="KW-0436">Ligase</keyword>
<dbReference type="NCBIfam" id="TIGR01085">
    <property type="entry name" value="murE"/>
    <property type="match status" value="1"/>
</dbReference>
<feature type="binding site" evidence="15">
    <location>
        <begin position="407"/>
        <end position="410"/>
    </location>
    <ligand>
        <name>meso-2,6-diaminopimelate</name>
        <dbReference type="ChEBI" id="CHEBI:57791"/>
    </ligand>
</feature>
<evidence type="ECO:0000256" key="9">
    <source>
        <dbReference type="ARBA" id="ARBA00056782"/>
    </source>
</evidence>
<evidence type="ECO:0000256" key="8">
    <source>
        <dbReference type="ARBA" id="ARBA00050251"/>
    </source>
</evidence>
<feature type="binding site" evidence="15">
    <location>
        <begin position="151"/>
        <end position="152"/>
    </location>
    <ligand>
        <name>UDP-N-acetyl-alpha-D-muramoyl-L-alanyl-D-glutamate</name>
        <dbReference type="ChEBI" id="CHEBI:83900"/>
    </ligand>
</feature>
<dbReference type="Gene3D" id="3.40.1190.10">
    <property type="entry name" value="Mur-like, catalytic domain"/>
    <property type="match status" value="1"/>
</dbReference>
<dbReference type="InterPro" id="IPR036615">
    <property type="entry name" value="Mur_ligase_C_dom_sf"/>
</dbReference>
<evidence type="ECO:0000256" key="6">
    <source>
        <dbReference type="ARBA" id="ARBA00023306"/>
    </source>
</evidence>
<evidence type="ECO:0000256" key="16">
    <source>
        <dbReference type="RuleBase" id="RU004135"/>
    </source>
</evidence>
<dbReference type="Gene3D" id="3.40.1390.10">
    <property type="entry name" value="MurE/MurF, N-terminal domain"/>
    <property type="match status" value="1"/>
</dbReference>
<feature type="short sequence motif" description="Meso-diaminopimelate recognition motif" evidence="15">
    <location>
        <begin position="407"/>
        <end position="410"/>
    </location>
</feature>
<evidence type="ECO:0000256" key="2">
    <source>
        <dbReference type="ARBA" id="ARBA00005898"/>
    </source>
</evidence>